<dbReference type="Proteomes" id="UP000050761">
    <property type="component" value="Unassembled WGS sequence"/>
</dbReference>
<name>A0A183GFZ9_HELPZ</name>
<reference evidence="1 2" key="1">
    <citation type="submission" date="2018-11" db="EMBL/GenBank/DDBJ databases">
        <authorList>
            <consortium name="Pathogen Informatics"/>
        </authorList>
    </citation>
    <scope>NUCLEOTIDE SEQUENCE [LARGE SCALE GENOMIC DNA]</scope>
</reference>
<evidence type="ECO:0000313" key="2">
    <source>
        <dbReference type="Proteomes" id="UP000050761"/>
    </source>
</evidence>
<accession>A0A3P8BFU2</accession>
<accession>A0A183GFZ9</accession>
<dbReference type="WBParaSite" id="HPBE_0002136901-mRNA-1">
    <property type="protein sequence ID" value="HPBE_0002136901-mRNA-1"/>
    <property type="gene ID" value="HPBE_0002136901"/>
</dbReference>
<proteinExistence type="predicted"/>
<evidence type="ECO:0000313" key="1">
    <source>
        <dbReference type="EMBL" id="VDP24862.1"/>
    </source>
</evidence>
<reference evidence="3" key="2">
    <citation type="submission" date="2019-09" db="UniProtKB">
        <authorList>
            <consortium name="WormBaseParasite"/>
        </authorList>
    </citation>
    <scope>IDENTIFICATION</scope>
</reference>
<evidence type="ECO:0000313" key="3">
    <source>
        <dbReference type="WBParaSite" id="HPBE_0002136901-mRNA-1"/>
    </source>
</evidence>
<dbReference type="AlphaFoldDB" id="A0A183GFZ9"/>
<protein>
    <submittedName>
        <fullName evidence="1 3">Uncharacterized protein</fullName>
    </submittedName>
</protein>
<sequence length="137" mass="14881">MPLGSDQSAASYQWVDSTRLLAVTREHGAIYGHLHAVVGSARCRFGPGDCSDNRRGDCDVIAQRPEHVSGPSSAKVALTQRGPRRSLRLSTVAMRAVPESTTDVGATRTKTLRLLIALPCSVFWEALWTCRFLSATI</sequence>
<dbReference type="EMBL" id="UZAH01032937">
    <property type="protein sequence ID" value="VDP24862.1"/>
    <property type="molecule type" value="Genomic_DNA"/>
</dbReference>
<gene>
    <name evidence="1" type="ORF">HPBE_LOCUS21368</name>
</gene>
<keyword evidence="2" id="KW-1185">Reference proteome</keyword>
<organism evidence="2 3">
    <name type="scientific">Heligmosomoides polygyrus</name>
    <name type="common">Parasitic roundworm</name>
    <dbReference type="NCBI Taxonomy" id="6339"/>
    <lineage>
        <taxon>Eukaryota</taxon>
        <taxon>Metazoa</taxon>
        <taxon>Ecdysozoa</taxon>
        <taxon>Nematoda</taxon>
        <taxon>Chromadorea</taxon>
        <taxon>Rhabditida</taxon>
        <taxon>Rhabditina</taxon>
        <taxon>Rhabditomorpha</taxon>
        <taxon>Strongyloidea</taxon>
        <taxon>Heligmosomidae</taxon>
        <taxon>Heligmosomoides</taxon>
    </lineage>
</organism>